<dbReference type="GO" id="GO:0008033">
    <property type="term" value="P:tRNA processing"/>
    <property type="evidence" value="ECO:0007669"/>
    <property type="project" value="UniProtKB-KW"/>
</dbReference>
<evidence type="ECO:0000256" key="3">
    <source>
        <dbReference type="ARBA" id="ARBA00022691"/>
    </source>
</evidence>
<keyword evidence="6" id="KW-0408">Iron</keyword>
<evidence type="ECO:0000256" key="5">
    <source>
        <dbReference type="ARBA" id="ARBA00022723"/>
    </source>
</evidence>
<keyword evidence="8" id="KW-0456">Lyase</keyword>
<dbReference type="GeneID" id="74307130"/>
<dbReference type="SUPFAM" id="SSF102114">
    <property type="entry name" value="Radical SAM enzymes"/>
    <property type="match status" value="1"/>
</dbReference>
<dbReference type="InterPro" id="IPR013917">
    <property type="entry name" value="tRNA_wybutosine-synth"/>
</dbReference>
<name>A0A9E7TLB7_9EURY</name>
<feature type="domain" description="Radical SAM core" evidence="10">
    <location>
        <begin position="47"/>
        <end position="283"/>
    </location>
</feature>
<keyword evidence="3" id="KW-0949">S-adenosyl-L-methionine</keyword>
<gene>
    <name evidence="11" type="primary">twy1</name>
    <name evidence="11" type="ORF">L6E24_05490</name>
</gene>
<dbReference type="InterPro" id="IPR013785">
    <property type="entry name" value="Aldolase_TIM"/>
</dbReference>
<dbReference type="CDD" id="cd01335">
    <property type="entry name" value="Radical_SAM"/>
    <property type="match status" value="1"/>
</dbReference>
<dbReference type="Gene3D" id="3.20.20.70">
    <property type="entry name" value="Aldolase class I"/>
    <property type="match status" value="1"/>
</dbReference>
<evidence type="ECO:0000259" key="10">
    <source>
        <dbReference type="PROSITE" id="PS51918"/>
    </source>
</evidence>
<keyword evidence="2" id="KW-0004">4Fe-4S</keyword>
<dbReference type="SFLD" id="SFLDF00284">
    <property type="entry name" value="tRNA_wybutosine-synthesizing"/>
    <property type="match status" value="1"/>
</dbReference>
<evidence type="ECO:0000256" key="2">
    <source>
        <dbReference type="ARBA" id="ARBA00022485"/>
    </source>
</evidence>
<dbReference type="Pfam" id="PF08608">
    <property type="entry name" value="Wyosine_form"/>
    <property type="match status" value="1"/>
</dbReference>
<dbReference type="InterPro" id="IPR034556">
    <property type="entry name" value="tRNA_wybutosine-synthase"/>
</dbReference>
<evidence type="ECO:0000256" key="1">
    <source>
        <dbReference type="ARBA" id="ARBA00001966"/>
    </source>
</evidence>
<dbReference type="PANTHER" id="PTHR13930:SF0">
    <property type="entry name" value="S-ADENOSYL-L-METHIONINE-DEPENDENT TRNA 4-DEMETHYLWYOSINE SYNTHASE TYW1-RELATED"/>
    <property type="match status" value="1"/>
</dbReference>
<dbReference type="EMBL" id="CP096115">
    <property type="protein sequence ID" value="UUX93570.1"/>
    <property type="molecule type" value="Genomic_DNA"/>
</dbReference>
<dbReference type="PROSITE" id="PS51918">
    <property type="entry name" value="RADICAL_SAM"/>
    <property type="match status" value="1"/>
</dbReference>
<evidence type="ECO:0000256" key="4">
    <source>
        <dbReference type="ARBA" id="ARBA00022694"/>
    </source>
</evidence>
<keyword evidence="7" id="KW-0411">Iron-sulfur</keyword>
<comment type="cofactor">
    <cofactor evidence="1">
        <name>[4Fe-4S] cluster</name>
        <dbReference type="ChEBI" id="CHEBI:49883"/>
    </cofactor>
</comment>
<keyword evidence="12" id="KW-1185">Reference proteome</keyword>
<accession>A0A9E7TLB7</accession>
<dbReference type="SFLD" id="SFLDS00029">
    <property type="entry name" value="Radical_SAM"/>
    <property type="match status" value="1"/>
</dbReference>
<dbReference type="Pfam" id="PF04055">
    <property type="entry name" value="Radical_SAM"/>
    <property type="match status" value="1"/>
</dbReference>
<dbReference type="NCBIfam" id="TIGR03972">
    <property type="entry name" value="rSAM_TYW1"/>
    <property type="match status" value="1"/>
</dbReference>
<protein>
    <submittedName>
        <fullName evidence="11">4-demethylwyosine synthase TYW1</fullName>
    </submittedName>
</protein>
<dbReference type="GO" id="GO:0051539">
    <property type="term" value="F:4 iron, 4 sulfur cluster binding"/>
    <property type="evidence" value="ECO:0007669"/>
    <property type="project" value="UniProtKB-KW"/>
</dbReference>
<dbReference type="InterPro" id="IPR023993">
    <property type="entry name" value="TYW1_archaea"/>
</dbReference>
<evidence type="ECO:0000313" key="12">
    <source>
        <dbReference type="Proteomes" id="UP001060368"/>
    </source>
</evidence>
<dbReference type="InterPro" id="IPR007197">
    <property type="entry name" value="rSAM"/>
</dbReference>
<comment type="catalytic activity">
    <reaction evidence="9">
        <text>N(1)-methylguanosine(37) in tRNA(Phe) + pyruvate + S-adenosyl-L-methionine = 4-demethylwyosine(37) in tRNA(Phe) + 5'-deoxyadenosine + L-methionine + CO2 + H2O</text>
        <dbReference type="Rhea" id="RHEA:36347"/>
        <dbReference type="Rhea" id="RHEA-COMP:10164"/>
        <dbReference type="Rhea" id="RHEA-COMP:10165"/>
        <dbReference type="ChEBI" id="CHEBI:15361"/>
        <dbReference type="ChEBI" id="CHEBI:15377"/>
        <dbReference type="ChEBI" id="CHEBI:16526"/>
        <dbReference type="ChEBI" id="CHEBI:17319"/>
        <dbReference type="ChEBI" id="CHEBI:57844"/>
        <dbReference type="ChEBI" id="CHEBI:59789"/>
        <dbReference type="ChEBI" id="CHEBI:64315"/>
        <dbReference type="ChEBI" id="CHEBI:73542"/>
        <dbReference type="EC" id="4.1.3.44"/>
    </reaction>
</comment>
<keyword evidence="5" id="KW-0479">Metal-binding</keyword>
<dbReference type="RefSeq" id="WP_257743708.1">
    <property type="nucleotide sequence ID" value="NZ_CP096115.1"/>
</dbReference>
<evidence type="ECO:0000313" key="11">
    <source>
        <dbReference type="EMBL" id="UUX93570.1"/>
    </source>
</evidence>
<evidence type="ECO:0000256" key="6">
    <source>
        <dbReference type="ARBA" id="ARBA00023004"/>
    </source>
</evidence>
<keyword evidence="4" id="KW-0819">tRNA processing</keyword>
<evidence type="ECO:0000256" key="9">
    <source>
        <dbReference type="ARBA" id="ARBA00049466"/>
    </source>
</evidence>
<dbReference type="KEGG" id="mend:L6E24_05490"/>
<evidence type="ECO:0000256" key="8">
    <source>
        <dbReference type="ARBA" id="ARBA00023239"/>
    </source>
</evidence>
<dbReference type="GO" id="GO:0102521">
    <property type="term" value="F:tRNA-4-demethylwyosine synthase activity"/>
    <property type="evidence" value="ECO:0007669"/>
    <property type="project" value="UniProtKB-EC"/>
</dbReference>
<dbReference type="SFLD" id="SFLDG01071">
    <property type="entry name" value="tRNA_wybutosine-synthesizing"/>
    <property type="match status" value="1"/>
</dbReference>
<evidence type="ECO:0000256" key="7">
    <source>
        <dbReference type="ARBA" id="ARBA00023014"/>
    </source>
</evidence>
<proteinExistence type="predicted"/>
<dbReference type="InterPro" id="IPR058240">
    <property type="entry name" value="rSAM_sf"/>
</dbReference>
<reference evidence="11" key="1">
    <citation type="submission" date="2022-04" db="EMBL/GenBank/DDBJ databases">
        <title>Complete genome of Methanoplanus endosymbiosus DSM 3599.</title>
        <authorList>
            <person name="Chen S.-C."/>
            <person name="You Y.-T."/>
            <person name="Zhou Y.-Z."/>
            <person name="Lai M.-C."/>
        </authorList>
    </citation>
    <scope>NUCLEOTIDE SEQUENCE</scope>
    <source>
        <strain evidence="11">DSM 3599</strain>
    </source>
</reference>
<sequence>MQSEACRSLIKQGYQFFSKKSSAALKPCMWNKRALSGGDMCYKHQFYGIDSHRCVQMTPTLKCNQRCLFCWRSMEYEIVEEEECPPEVIVSGIKKLQKKSLGGYNPVLESSTATEKMWEEALNPNMIAISLSGEPTCYSQLPELIDILNAGDNTTFLVSNGTKPWMIEKCSPYQTYISLDAPERETYLKICRPDEDYWDNINESLSLLGGRRSAVRTTVVLGINDHTPEGYAKMYQDSGADFIEVKGYMHLGFSMKRLPRTAMPEHSQVRAFAEEIAKHCDYKINDESPVSRVVCMTRE</sequence>
<dbReference type="PANTHER" id="PTHR13930">
    <property type="entry name" value="S-ADENOSYL-L-METHIONINE-DEPENDENT TRNA 4-DEMETHYLWYOSINE SYNTHASE"/>
    <property type="match status" value="1"/>
</dbReference>
<dbReference type="GO" id="GO:0046872">
    <property type="term" value="F:metal ion binding"/>
    <property type="evidence" value="ECO:0007669"/>
    <property type="project" value="UniProtKB-KW"/>
</dbReference>
<dbReference type="Proteomes" id="UP001060368">
    <property type="component" value="Chromosome"/>
</dbReference>
<organism evidence="11 12">
    <name type="scientific">Methanoplanus endosymbiosus</name>
    <dbReference type="NCBI Taxonomy" id="33865"/>
    <lineage>
        <taxon>Archaea</taxon>
        <taxon>Methanobacteriati</taxon>
        <taxon>Methanobacteriota</taxon>
        <taxon>Stenosarchaea group</taxon>
        <taxon>Methanomicrobia</taxon>
        <taxon>Methanomicrobiales</taxon>
        <taxon>Methanomicrobiaceae</taxon>
        <taxon>Methanoplanus</taxon>
    </lineage>
</organism>
<dbReference type="AlphaFoldDB" id="A0A9E7TLB7"/>